<evidence type="ECO:0000256" key="2">
    <source>
        <dbReference type="ARBA" id="ARBA00009295"/>
    </source>
</evidence>
<evidence type="ECO:0000256" key="11">
    <source>
        <dbReference type="ARBA" id="ARBA00023136"/>
    </source>
</evidence>
<evidence type="ECO:0000256" key="8">
    <source>
        <dbReference type="ARBA" id="ARBA00023002"/>
    </source>
</evidence>
<keyword evidence="10" id="KW-0443">Lipid metabolism</keyword>
<dbReference type="PROSITE" id="PS00476">
    <property type="entry name" value="FATTY_ACID_DESATUR_1"/>
    <property type="match status" value="1"/>
</dbReference>
<name>A0A061BCK3_RHOTO</name>
<dbReference type="OrthoDB" id="10260134at2759"/>
<dbReference type="InterPro" id="IPR001522">
    <property type="entry name" value="FADS-1_CS"/>
</dbReference>
<keyword evidence="11" id="KW-0472">Membrane</keyword>
<keyword evidence="7" id="KW-1133">Transmembrane helix</keyword>
<protein>
    <submittedName>
        <fullName evidence="13">RHTO0S09e07712g1_1</fullName>
    </submittedName>
</protein>
<dbReference type="GO" id="GO:0006636">
    <property type="term" value="P:unsaturated fatty acid biosynthetic process"/>
    <property type="evidence" value="ECO:0007669"/>
    <property type="project" value="TreeGrafter"/>
</dbReference>
<evidence type="ECO:0000313" key="13">
    <source>
        <dbReference type="EMBL" id="CDR44691.1"/>
    </source>
</evidence>
<evidence type="ECO:0000256" key="4">
    <source>
        <dbReference type="ARBA" id="ARBA00022692"/>
    </source>
</evidence>
<keyword evidence="9" id="KW-0408">Iron</keyword>
<evidence type="ECO:0000256" key="3">
    <source>
        <dbReference type="ARBA" id="ARBA00022516"/>
    </source>
</evidence>
<evidence type="ECO:0000256" key="5">
    <source>
        <dbReference type="ARBA" id="ARBA00022723"/>
    </source>
</evidence>
<reference evidence="13" key="1">
    <citation type="journal article" date="2014" name="Genome Announc.">
        <title>Draft genome sequence of Rhodosporidium toruloides CECT1137, an oleaginous yeast of biotechnological interest.</title>
        <authorList>
            <person name="Morin N."/>
            <person name="Calcas X."/>
            <person name="Devillers H."/>
            <person name="Durrens P."/>
            <person name="Sherman D.J."/>
            <person name="Nicaud J.-M."/>
            <person name="Neuveglise C."/>
        </authorList>
    </citation>
    <scope>NUCLEOTIDE SEQUENCE</scope>
    <source>
        <strain evidence="13">CECT1137</strain>
    </source>
</reference>
<proteinExistence type="inferred from homology"/>
<evidence type="ECO:0000256" key="7">
    <source>
        <dbReference type="ARBA" id="ARBA00022989"/>
    </source>
</evidence>
<keyword evidence="3" id="KW-0444">Lipid biosynthesis</keyword>
<dbReference type="PANTHER" id="PTHR11351:SF31">
    <property type="entry name" value="DESATURASE 1, ISOFORM A-RELATED"/>
    <property type="match status" value="1"/>
</dbReference>
<keyword evidence="4" id="KW-0812">Transmembrane</keyword>
<dbReference type="GO" id="GO:0005789">
    <property type="term" value="C:endoplasmic reticulum membrane"/>
    <property type="evidence" value="ECO:0007669"/>
    <property type="project" value="TreeGrafter"/>
</dbReference>
<evidence type="ECO:0000256" key="1">
    <source>
        <dbReference type="ARBA" id="ARBA00004141"/>
    </source>
</evidence>
<comment type="similarity">
    <text evidence="2">Belongs to the fatty acid desaturase type 1 family.</text>
</comment>
<evidence type="ECO:0000256" key="10">
    <source>
        <dbReference type="ARBA" id="ARBA00023098"/>
    </source>
</evidence>
<keyword evidence="8" id="KW-0560">Oxidoreductase</keyword>
<dbReference type="GO" id="GO:0005506">
    <property type="term" value="F:iron ion binding"/>
    <property type="evidence" value="ECO:0007669"/>
    <property type="project" value="TreeGrafter"/>
</dbReference>
<dbReference type="PANTHER" id="PTHR11351">
    <property type="entry name" value="ACYL-COA DESATURASE"/>
    <property type="match status" value="1"/>
</dbReference>
<dbReference type="InterPro" id="IPR015876">
    <property type="entry name" value="Acyl-CoA_DS"/>
</dbReference>
<evidence type="ECO:0000256" key="6">
    <source>
        <dbReference type="ARBA" id="ARBA00022832"/>
    </source>
</evidence>
<gene>
    <name evidence="13" type="ORF">RHTO0S_09e07712g</name>
</gene>
<keyword evidence="12" id="KW-0275">Fatty acid biosynthesis</keyword>
<accession>A0A061BCK3</accession>
<evidence type="ECO:0000256" key="12">
    <source>
        <dbReference type="ARBA" id="ARBA00023160"/>
    </source>
</evidence>
<keyword evidence="6" id="KW-0276">Fatty acid metabolism</keyword>
<dbReference type="AlphaFoldDB" id="A0A061BCK3"/>
<comment type="subcellular location">
    <subcellularLocation>
        <location evidence="1">Membrane</location>
        <topology evidence="1">Multi-pass membrane protein</topology>
    </subcellularLocation>
</comment>
<dbReference type="EMBL" id="LK052944">
    <property type="protein sequence ID" value="CDR44691.1"/>
    <property type="molecule type" value="Genomic_DNA"/>
</dbReference>
<sequence>MDNKGHADFLTALATIGEGYHNFHHEFPSDYRNALRWWQYDPTKLFIWTMSKLGLASQLRTFPDNEIKKGQYAILSDPGSALSSRRHESAS</sequence>
<organism evidence="13">
    <name type="scientific">Rhodotorula toruloides</name>
    <name type="common">Yeast</name>
    <name type="synonym">Rhodosporidium toruloides</name>
    <dbReference type="NCBI Taxonomy" id="5286"/>
    <lineage>
        <taxon>Eukaryota</taxon>
        <taxon>Fungi</taxon>
        <taxon>Dikarya</taxon>
        <taxon>Basidiomycota</taxon>
        <taxon>Pucciniomycotina</taxon>
        <taxon>Microbotryomycetes</taxon>
        <taxon>Sporidiobolales</taxon>
        <taxon>Sporidiobolaceae</taxon>
        <taxon>Rhodotorula</taxon>
    </lineage>
</organism>
<dbReference type="GO" id="GO:0004768">
    <property type="term" value="F:stearoyl-CoA 9-desaturase activity"/>
    <property type="evidence" value="ECO:0007669"/>
    <property type="project" value="TreeGrafter"/>
</dbReference>
<keyword evidence="5" id="KW-0479">Metal-binding</keyword>
<evidence type="ECO:0000256" key="9">
    <source>
        <dbReference type="ARBA" id="ARBA00023004"/>
    </source>
</evidence>